<keyword evidence="2" id="KW-0472">Membrane</keyword>
<proteinExistence type="predicted"/>
<gene>
    <name evidence="3" type="ORF">CYPRO_0273</name>
</gene>
<evidence type="ECO:0000256" key="2">
    <source>
        <dbReference type="SAM" id="Phobius"/>
    </source>
</evidence>
<reference evidence="3 4" key="1">
    <citation type="submission" date="2018-03" db="EMBL/GenBank/DDBJ databases">
        <title>Phenotypic and genomic properties of Cyclonatronum proteinivorum gen. nov., sp. nov., a haloalkaliphilic bacteroidete from soda lakes possessing Na+-translocating rhodopsin.</title>
        <authorList>
            <person name="Toshchakov S.V."/>
            <person name="Korzhenkov A."/>
            <person name="Samarov N.I."/>
            <person name="Kublanov I.V."/>
            <person name="Muntyan M.S."/>
            <person name="Sorokin D.Y."/>
        </authorList>
    </citation>
    <scope>NUCLEOTIDE SEQUENCE [LARGE SCALE GENOMIC DNA]</scope>
    <source>
        <strain evidence="3 4">Omega</strain>
    </source>
</reference>
<feature type="compositionally biased region" description="Low complexity" evidence="1">
    <location>
        <begin position="458"/>
        <end position="471"/>
    </location>
</feature>
<dbReference type="Proteomes" id="UP000254808">
    <property type="component" value="Chromosome"/>
</dbReference>
<dbReference type="EMBL" id="CP027806">
    <property type="protein sequence ID" value="AXI99560.1"/>
    <property type="molecule type" value="Genomic_DNA"/>
</dbReference>
<feature type="transmembrane region" description="Helical" evidence="2">
    <location>
        <begin position="41"/>
        <end position="64"/>
    </location>
</feature>
<organism evidence="3 4">
    <name type="scientific">Cyclonatronum proteinivorum</name>
    <dbReference type="NCBI Taxonomy" id="1457365"/>
    <lineage>
        <taxon>Bacteria</taxon>
        <taxon>Pseudomonadati</taxon>
        <taxon>Balneolota</taxon>
        <taxon>Balneolia</taxon>
        <taxon>Balneolales</taxon>
        <taxon>Cyclonatronaceae</taxon>
        <taxon>Cyclonatronum</taxon>
    </lineage>
</organism>
<evidence type="ECO:0000313" key="4">
    <source>
        <dbReference type="Proteomes" id="UP000254808"/>
    </source>
</evidence>
<keyword evidence="2" id="KW-1133">Transmembrane helix</keyword>
<dbReference type="AlphaFoldDB" id="A0A345UGF9"/>
<evidence type="ECO:0000256" key="1">
    <source>
        <dbReference type="SAM" id="MobiDB-lite"/>
    </source>
</evidence>
<accession>A0A345UGF9</accession>
<keyword evidence="4" id="KW-1185">Reference proteome</keyword>
<sequence>MTDANPPFSMKPVSVCSAVSGKTVPPELPLSARPAVLISRWAFLFLWCLGVMALQLVPAVSVVAQSAGQTERILEIKQSGNYHWGEAFHENREQALSLARQDLIERIVVFVTSESEVRVSENDEAFRSEVMMRNRSISRMELRGAGHIEVQRRDGSWRTTAYISREDFARTLDIEAGRIRTALSQAQTMESLGNINGAMAIWMDVLAAASFFPEPVFVSASATGPDSDNQVEAGFISRERILHWLNAADISVRDVRNQSAGENIEMYLDLEIRFGNQPAELIEAALDRRDTALHTVAGGFTSVYVDQPRSNARETLTLRLMPSAGSGMNEEAALVLERIRPVSRRSVSVDWRPALPIDIETVALSGGRVRLIPHTPNLSVFNLRWNIDGRSTSETTPVVTFQPGSDVAEVSLRLNNNEQLSVQKSIHRSGRITAVSGRQQPRPGLRDTQTSTRNPWRASDTPPSESPSAADAAVTSVLDELLRIRIGDQLITHLNRLQEEGRLLVGNRGDMPEAAQSYVAVINPVNRRVEAVLSPAHNGLRTRLPGTTSFTENEIPERFRNMGTVWFYFTEP</sequence>
<evidence type="ECO:0008006" key="5">
    <source>
        <dbReference type="Google" id="ProtNLM"/>
    </source>
</evidence>
<keyword evidence="2" id="KW-0812">Transmembrane</keyword>
<protein>
    <recommendedName>
        <fullName evidence="5">LPP20 lipoprotein</fullName>
    </recommendedName>
</protein>
<evidence type="ECO:0000313" key="3">
    <source>
        <dbReference type="EMBL" id="AXI99560.1"/>
    </source>
</evidence>
<feature type="region of interest" description="Disordered" evidence="1">
    <location>
        <begin position="424"/>
        <end position="471"/>
    </location>
</feature>
<name>A0A345UGF9_9BACT</name>
<dbReference type="KEGG" id="cprv:CYPRO_0273"/>